<name>A0A935Q305_9PROT</name>
<evidence type="ECO:0000313" key="1">
    <source>
        <dbReference type="EMBL" id="MBK7676811.1"/>
    </source>
</evidence>
<sequence length="71" mass="7666">MLIDVTWPKATLASQSIPEMDGLGALRADVEIPATRRAGTDEAPRLALGEQVLQRTDVLVAAEVVTPRPRM</sequence>
<dbReference type="AlphaFoldDB" id="A0A935Q305"/>
<dbReference type="EMBL" id="JADJMH010000026">
    <property type="protein sequence ID" value="MBK7676811.1"/>
    <property type="molecule type" value="Genomic_DNA"/>
</dbReference>
<gene>
    <name evidence="1" type="ORF">IPJ27_19760</name>
</gene>
<comment type="caution">
    <text evidence="1">The sequence shown here is derived from an EMBL/GenBank/DDBJ whole genome shotgun (WGS) entry which is preliminary data.</text>
</comment>
<accession>A0A935Q305</accession>
<protein>
    <submittedName>
        <fullName evidence="1">Uncharacterized protein</fullName>
    </submittedName>
</protein>
<organism evidence="1 2">
    <name type="scientific">Candidatus Accumulibacter proximus</name>
    <dbReference type="NCBI Taxonomy" id="2954385"/>
    <lineage>
        <taxon>Bacteria</taxon>
        <taxon>Pseudomonadati</taxon>
        <taxon>Pseudomonadota</taxon>
        <taxon>Betaproteobacteria</taxon>
        <taxon>Candidatus Accumulibacter</taxon>
    </lineage>
</organism>
<evidence type="ECO:0000313" key="2">
    <source>
        <dbReference type="Proteomes" id="UP000697998"/>
    </source>
</evidence>
<dbReference type="Proteomes" id="UP000697998">
    <property type="component" value="Unassembled WGS sequence"/>
</dbReference>
<reference evidence="1 2" key="1">
    <citation type="submission" date="2020-10" db="EMBL/GenBank/DDBJ databases">
        <title>Connecting structure to function with the recovery of over 1000 high-quality activated sludge metagenome-assembled genomes encoding full-length rRNA genes using long-read sequencing.</title>
        <authorList>
            <person name="Singleton C.M."/>
            <person name="Petriglieri F."/>
            <person name="Kristensen J.M."/>
            <person name="Kirkegaard R.H."/>
            <person name="Michaelsen T.Y."/>
            <person name="Andersen M.H."/>
            <person name="Karst S.M."/>
            <person name="Dueholm M.S."/>
            <person name="Nielsen P.H."/>
            <person name="Albertsen M."/>
        </authorList>
    </citation>
    <scope>NUCLEOTIDE SEQUENCE [LARGE SCALE GENOMIC DNA]</scope>
    <source>
        <strain evidence="1">EsbW_18-Q3-R4-48_BATAC.285</strain>
    </source>
</reference>
<proteinExistence type="predicted"/>